<evidence type="ECO:0000256" key="2">
    <source>
        <dbReference type="ARBA" id="ARBA00012992"/>
    </source>
</evidence>
<dbReference type="eggNOG" id="COG1027">
    <property type="taxonomic scope" value="Bacteria"/>
</dbReference>
<dbReference type="InterPro" id="IPR004708">
    <property type="entry name" value="ApsA"/>
</dbReference>
<name>F3PWU3_9BACE</name>
<gene>
    <name evidence="9" type="ORF">HMPREF9446_03230</name>
</gene>
<dbReference type="EMBL" id="AFBN01000096">
    <property type="protein sequence ID" value="EGF52022.1"/>
    <property type="molecule type" value="Genomic_DNA"/>
</dbReference>
<dbReference type="Gene3D" id="1.20.200.10">
    <property type="entry name" value="Fumarase/aspartase (Central domain)"/>
    <property type="match status" value="1"/>
</dbReference>
<protein>
    <recommendedName>
        <fullName evidence="3 5">Aspartate ammonia-lyase</fullName>
        <shortName evidence="6">Aspartase</shortName>
        <ecNumber evidence="2 5">4.3.1.1</ecNumber>
    </recommendedName>
</protein>
<dbReference type="InterPro" id="IPR008948">
    <property type="entry name" value="L-Aspartase-like"/>
</dbReference>
<dbReference type="GO" id="GO:0006099">
    <property type="term" value="P:tricarboxylic acid cycle"/>
    <property type="evidence" value="ECO:0007669"/>
    <property type="project" value="InterPro"/>
</dbReference>
<dbReference type="PRINTS" id="PR00149">
    <property type="entry name" value="FUMRATELYASE"/>
</dbReference>
<dbReference type="InterPro" id="IPR020557">
    <property type="entry name" value="Fumarate_lyase_CS"/>
</dbReference>
<dbReference type="Proteomes" id="UP000003416">
    <property type="component" value="Unassembled WGS sequence"/>
</dbReference>
<dbReference type="NCBIfam" id="TIGR00839">
    <property type="entry name" value="aspA"/>
    <property type="match status" value="1"/>
</dbReference>
<evidence type="ECO:0000256" key="4">
    <source>
        <dbReference type="ARBA" id="ARBA00023239"/>
    </source>
</evidence>
<dbReference type="RefSeq" id="WP_009126450.1">
    <property type="nucleotide sequence ID" value="NZ_GL882689.1"/>
</dbReference>
<dbReference type="GO" id="GO:0006531">
    <property type="term" value="P:aspartate metabolic process"/>
    <property type="evidence" value="ECO:0007669"/>
    <property type="project" value="InterPro"/>
</dbReference>
<comment type="caution">
    <text evidence="9">The sequence shown here is derived from an EMBL/GenBank/DDBJ whole genome shotgun (WGS) entry which is preliminary data.</text>
</comment>
<feature type="domain" description="Fumarase C C-terminal" evidence="8">
    <location>
        <begin position="414"/>
        <end position="467"/>
    </location>
</feature>
<dbReference type="Pfam" id="PF10415">
    <property type="entry name" value="FumaraseC_C"/>
    <property type="match status" value="1"/>
</dbReference>
<dbReference type="Gene3D" id="1.10.40.30">
    <property type="entry name" value="Fumarase/aspartase (C-terminal domain)"/>
    <property type="match status" value="1"/>
</dbReference>
<accession>F3PWU3</accession>
<dbReference type="FunFam" id="1.10.275.10:FF:000001">
    <property type="entry name" value="Fumarate hydratase, mitochondrial"/>
    <property type="match status" value="1"/>
</dbReference>
<dbReference type="AlphaFoldDB" id="F3PWU3"/>
<reference evidence="9 10" key="1">
    <citation type="submission" date="2011-02" db="EMBL/GenBank/DDBJ databases">
        <authorList>
            <person name="Weinstock G."/>
            <person name="Sodergren E."/>
            <person name="Clifton S."/>
            <person name="Fulton L."/>
            <person name="Fulton B."/>
            <person name="Courtney L."/>
            <person name="Fronick C."/>
            <person name="Harrison M."/>
            <person name="Strong C."/>
            <person name="Farmer C."/>
            <person name="Delahaunty K."/>
            <person name="Markovic C."/>
            <person name="Hall O."/>
            <person name="Minx P."/>
            <person name="Tomlinson C."/>
            <person name="Mitreva M."/>
            <person name="Hou S."/>
            <person name="Chen J."/>
            <person name="Wollam A."/>
            <person name="Pepin K.H."/>
            <person name="Johnson M."/>
            <person name="Bhonagiri V."/>
            <person name="Zhang X."/>
            <person name="Suruliraj S."/>
            <person name="Warren W."/>
            <person name="Chinwalla A."/>
            <person name="Mardis E.R."/>
            <person name="Wilson R.K."/>
        </authorList>
    </citation>
    <scope>NUCLEOTIDE SEQUENCE [LARGE SCALE GENOMIC DNA]</scope>
    <source>
        <strain evidence="9 10">YIT 12057</strain>
    </source>
</reference>
<evidence type="ECO:0000256" key="1">
    <source>
        <dbReference type="ARBA" id="ARBA00005596"/>
    </source>
</evidence>
<keyword evidence="10" id="KW-1185">Reference proteome</keyword>
<dbReference type="InterPro" id="IPR018951">
    <property type="entry name" value="Fumarase_C_C"/>
</dbReference>
<evidence type="ECO:0000259" key="7">
    <source>
        <dbReference type="Pfam" id="PF00206"/>
    </source>
</evidence>
<comment type="similarity">
    <text evidence="1 6">Belongs to the class-II fumarase/aspartase family. Aspartase subfamily.</text>
</comment>
<dbReference type="GO" id="GO:0008797">
    <property type="term" value="F:aspartate ammonia-lyase activity"/>
    <property type="evidence" value="ECO:0007669"/>
    <property type="project" value="UniProtKB-UniRule"/>
</dbReference>
<evidence type="ECO:0000256" key="6">
    <source>
        <dbReference type="RuleBase" id="RU362017"/>
    </source>
</evidence>
<proteinExistence type="inferred from homology"/>
<evidence type="ECO:0000313" key="9">
    <source>
        <dbReference type="EMBL" id="EGF52022.1"/>
    </source>
</evidence>
<dbReference type="PANTHER" id="PTHR42696:SF2">
    <property type="entry name" value="ASPARTATE AMMONIA-LYASE"/>
    <property type="match status" value="1"/>
</dbReference>
<evidence type="ECO:0000256" key="5">
    <source>
        <dbReference type="NCBIfam" id="TIGR00839"/>
    </source>
</evidence>
<organism evidence="9 10">
    <name type="scientific">Bacteroides fluxus YIT 12057</name>
    <dbReference type="NCBI Taxonomy" id="763034"/>
    <lineage>
        <taxon>Bacteria</taxon>
        <taxon>Pseudomonadati</taxon>
        <taxon>Bacteroidota</taxon>
        <taxon>Bacteroidia</taxon>
        <taxon>Bacteroidales</taxon>
        <taxon>Bacteroidaceae</taxon>
        <taxon>Bacteroides</taxon>
    </lineage>
</organism>
<dbReference type="CDD" id="cd01357">
    <property type="entry name" value="Aspartase"/>
    <property type="match status" value="1"/>
</dbReference>
<dbReference type="PANTHER" id="PTHR42696">
    <property type="entry name" value="ASPARTATE AMMONIA-LYASE"/>
    <property type="match status" value="1"/>
</dbReference>
<dbReference type="InterPro" id="IPR051546">
    <property type="entry name" value="Aspartate_Ammonia-Lyase"/>
</dbReference>
<dbReference type="InterPro" id="IPR022761">
    <property type="entry name" value="Fumarate_lyase_N"/>
</dbReference>
<dbReference type="HOGENOM" id="CLU_021594_4_1_10"/>
<feature type="domain" description="Fumarate lyase N-terminal" evidence="7">
    <location>
        <begin position="17"/>
        <end position="348"/>
    </location>
</feature>
<sequence length="477" mass="52243">MEAKEVEETRIESDLIGTREIPASALYGVQTLRGIENFPISKFHLNEYPLFINGLAITKMAAAMANHELELLTKEQKEAIVTACQEILDGKHHEQFPIDMIQGGAGTTTNMNANEVIANRALEIMGHQRGEYQYCSPNDHVNCAQSTNDAYPTAIHIGMYYSHLRFLPHLQALIDAFHQKGKEFAHIIKMGRTQLEDAVPMTLGQTFNGFASILEDEIRHLNEAAEDFLTVNMGATAIGTGICAEPGYAEKCVAALGKITQLPFRLSKDLVGATSDTSCLVGYASALKRVAVKLNKICNDLRLLASGPRCGLGEFNLPAMQPGSSIMPGKVNPVIPEVMNQICYKVIGNELCVTMSGEAAQMELNAMEPVMAQCCFESVDLMINGLDTLRTRCVEGITANAEHCKTYVHNSIGIVTALNPVIGYKNSTKIAKEALETGKSVYDLVLEHDILSKEELDTILSPENMLHPVKLDIHPKK</sequence>
<evidence type="ECO:0000313" key="10">
    <source>
        <dbReference type="Proteomes" id="UP000003416"/>
    </source>
</evidence>
<dbReference type="SUPFAM" id="SSF48557">
    <property type="entry name" value="L-aspartase-like"/>
    <property type="match status" value="1"/>
</dbReference>
<comment type="catalytic activity">
    <reaction evidence="6">
        <text>L-aspartate = fumarate + NH4(+)</text>
        <dbReference type="Rhea" id="RHEA:16601"/>
        <dbReference type="ChEBI" id="CHEBI:28938"/>
        <dbReference type="ChEBI" id="CHEBI:29806"/>
        <dbReference type="ChEBI" id="CHEBI:29991"/>
        <dbReference type="EC" id="4.3.1.1"/>
    </reaction>
</comment>
<dbReference type="InterPro" id="IPR000362">
    <property type="entry name" value="Fumarate_lyase_fam"/>
</dbReference>
<dbReference type="Gene3D" id="1.10.275.10">
    <property type="entry name" value="Fumarase/aspartase (N-terminal domain)"/>
    <property type="match status" value="1"/>
</dbReference>
<dbReference type="FunFam" id="1.20.200.10:FF:000001">
    <property type="entry name" value="Fumarate hydratase, mitochondrial"/>
    <property type="match status" value="1"/>
</dbReference>
<keyword evidence="4 6" id="KW-0456">Lyase</keyword>
<evidence type="ECO:0000256" key="3">
    <source>
        <dbReference type="ARBA" id="ARBA00016146"/>
    </source>
</evidence>
<dbReference type="GO" id="GO:0005829">
    <property type="term" value="C:cytosol"/>
    <property type="evidence" value="ECO:0007669"/>
    <property type="project" value="TreeGrafter"/>
</dbReference>
<dbReference type="Pfam" id="PF00206">
    <property type="entry name" value="Lyase_1"/>
    <property type="match status" value="1"/>
</dbReference>
<evidence type="ECO:0000259" key="8">
    <source>
        <dbReference type="Pfam" id="PF10415"/>
    </source>
</evidence>
<dbReference type="NCBIfam" id="NF008909">
    <property type="entry name" value="PRK12273.1"/>
    <property type="match status" value="1"/>
</dbReference>
<dbReference type="PROSITE" id="PS00163">
    <property type="entry name" value="FUMARATE_LYASES"/>
    <property type="match status" value="1"/>
</dbReference>
<dbReference type="EC" id="4.3.1.1" evidence="2 5"/>
<dbReference type="FunFam" id="1.10.40.30:FF:000002">
    <property type="entry name" value="Fumarate hydratase class II"/>
    <property type="match status" value="1"/>
</dbReference>
<dbReference type="GeneID" id="86050632"/>
<dbReference type="STRING" id="763034.HMPREF9446_03230"/>
<dbReference type="InterPro" id="IPR024083">
    <property type="entry name" value="Fumarase/histidase_N"/>
</dbReference>